<evidence type="ECO:0000256" key="10">
    <source>
        <dbReference type="ARBA" id="ARBA00023180"/>
    </source>
</evidence>
<keyword evidence="11 13" id="KW-0739">Sodium transport</keyword>
<comment type="subcellular location">
    <subcellularLocation>
        <location evidence="1">Membrane</location>
        <topology evidence="1">Multi-pass membrane protein</topology>
    </subcellularLocation>
</comment>
<keyword evidence="16" id="KW-1185">Reference proteome</keyword>
<dbReference type="GO" id="GO:0016020">
    <property type="term" value="C:membrane"/>
    <property type="evidence" value="ECO:0007669"/>
    <property type="project" value="UniProtKB-SubCell"/>
</dbReference>
<reference evidence="15 16" key="1">
    <citation type="submission" date="2024-08" db="EMBL/GenBank/DDBJ databases">
        <title>Gnathostoma spinigerum genome.</title>
        <authorList>
            <person name="Gonzalez-Bertolin B."/>
            <person name="Monzon S."/>
            <person name="Zaballos A."/>
            <person name="Jimenez P."/>
            <person name="Dekumyoy P."/>
            <person name="Varona S."/>
            <person name="Cuesta I."/>
            <person name="Sumanam S."/>
            <person name="Adisakwattana P."/>
            <person name="Gasser R.B."/>
            <person name="Hernandez-Gonzalez A."/>
            <person name="Young N.D."/>
            <person name="Perteguer M.J."/>
        </authorList>
    </citation>
    <scope>NUCLEOTIDE SEQUENCE [LARGE SCALE GENOMIC DNA]</scope>
    <source>
        <strain evidence="15">AL3</strain>
        <tissue evidence="15">Liver</tissue>
    </source>
</reference>
<evidence type="ECO:0000313" key="16">
    <source>
        <dbReference type="Proteomes" id="UP001608902"/>
    </source>
</evidence>
<dbReference type="InterPro" id="IPR001873">
    <property type="entry name" value="ENaC"/>
</dbReference>
<dbReference type="PANTHER" id="PTHR11690">
    <property type="entry name" value="AMILORIDE-SENSITIVE SODIUM CHANNEL-RELATED"/>
    <property type="match status" value="1"/>
</dbReference>
<name>A0ABD6EWD4_9BILA</name>
<dbReference type="Proteomes" id="UP001608902">
    <property type="component" value="Unassembled WGS sequence"/>
</dbReference>
<evidence type="ECO:0000256" key="1">
    <source>
        <dbReference type="ARBA" id="ARBA00004141"/>
    </source>
</evidence>
<evidence type="ECO:0000256" key="11">
    <source>
        <dbReference type="ARBA" id="ARBA00023201"/>
    </source>
</evidence>
<keyword evidence="10" id="KW-0325">Glycoprotein</keyword>
<keyword evidence="5 13" id="KW-0812">Transmembrane</keyword>
<keyword evidence="14" id="KW-0732">Signal</keyword>
<sequence length="113" mass="12953">MKHCPCCRTIWIILFLGCMIMLYENAESVLNKYRRNEKIVDIQLKFDTAPFPAITLCNLNPYKASLATNVDLVQRTVFDGPFILSLFFGSKNIFDEKTMAIMSQVLPQNRSSP</sequence>
<evidence type="ECO:0000256" key="12">
    <source>
        <dbReference type="ARBA" id="ARBA00023303"/>
    </source>
</evidence>
<keyword evidence="6" id="KW-1133">Transmembrane helix</keyword>
<accession>A0ABD6EWD4</accession>
<evidence type="ECO:0000256" key="7">
    <source>
        <dbReference type="ARBA" id="ARBA00023053"/>
    </source>
</evidence>
<keyword evidence="7" id="KW-0915">Sodium</keyword>
<dbReference type="PRINTS" id="PR01078">
    <property type="entry name" value="AMINACHANNEL"/>
</dbReference>
<evidence type="ECO:0000256" key="8">
    <source>
        <dbReference type="ARBA" id="ARBA00023065"/>
    </source>
</evidence>
<dbReference type="AlphaFoldDB" id="A0ABD6EWD4"/>
<keyword evidence="12 13" id="KW-0407">Ion channel</keyword>
<evidence type="ECO:0000256" key="2">
    <source>
        <dbReference type="ARBA" id="ARBA00007193"/>
    </source>
</evidence>
<evidence type="ECO:0000256" key="4">
    <source>
        <dbReference type="ARBA" id="ARBA00022461"/>
    </source>
</evidence>
<evidence type="ECO:0000256" key="5">
    <source>
        <dbReference type="ARBA" id="ARBA00022692"/>
    </source>
</evidence>
<evidence type="ECO:0000256" key="13">
    <source>
        <dbReference type="RuleBase" id="RU000679"/>
    </source>
</evidence>
<gene>
    <name evidence="15" type="ORF">AB6A40_008283</name>
</gene>
<keyword evidence="9" id="KW-0472">Membrane</keyword>
<keyword evidence="4 13" id="KW-0894">Sodium channel</keyword>
<dbReference type="EMBL" id="JBGFUD010007475">
    <property type="protein sequence ID" value="MFH4981574.1"/>
    <property type="molecule type" value="Genomic_DNA"/>
</dbReference>
<feature type="signal peptide" evidence="14">
    <location>
        <begin position="1"/>
        <end position="26"/>
    </location>
</feature>
<evidence type="ECO:0000256" key="14">
    <source>
        <dbReference type="SAM" id="SignalP"/>
    </source>
</evidence>
<proteinExistence type="inferred from homology"/>
<keyword evidence="8 13" id="KW-0406">Ion transport</keyword>
<evidence type="ECO:0000256" key="9">
    <source>
        <dbReference type="ARBA" id="ARBA00023136"/>
    </source>
</evidence>
<organism evidence="15 16">
    <name type="scientific">Gnathostoma spinigerum</name>
    <dbReference type="NCBI Taxonomy" id="75299"/>
    <lineage>
        <taxon>Eukaryota</taxon>
        <taxon>Metazoa</taxon>
        <taxon>Ecdysozoa</taxon>
        <taxon>Nematoda</taxon>
        <taxon>Chromadorea</taxon>
        <taxon>Rhabditida</taxon>
        <taxon>Spirurina</taxon>
        <taxon>Gnathostomatomorpha</taxon>
        <taxon>Gnathostomatoidea</taxon>
        <taxon>Gnathostomatidae</taxon>
        <taxon>Gnathostoma</taxon>
    </lineage>
</organism>
<dbReference type="PANTHER" id="PTHR11690:SF275">
    <property type="entry name" value="DEGENERIN MEC-4"/>
    <property type="match status" value="1"/>
</dbReference>
<feature type="chain" id="PRO_5044884828" evidence="14">
    <location>
        <begin position="27"/>
        <end position="113"/>
    </location>
</feature>
<evidence type="ECO:0000256" key="3">
    <source>
        <dbReference type="ARBA" id="ARBA00022448"/>
    </source>
</evidence>
<evidence type="ECO:0000256" key="6">
    <source>
        <dbReference type="ARBA" id="ARBA00022989"/>
    </source>
</evidence>
<evidence type="ECO:0000313" key="15">
    <source>
        <dbReference type="EMBL" id="MFH4981574.1"/>
    </source>
</evidence>
<dbReference type="Pfam" id="PF00858">
    <property type="entry name" value="ASC"/>
    <property type="match status" value="1"/>
</dbReference>
<dbReference type="GO" id="GO:0005272">
    <property type="term" value="F:sodium channel activity"/>
    <property type="evidence" value="ECO:0007669"/>
    <property type="project" value="UniProtKB-KW"/>
</dbReference>
<protein>
    <submittedName>
        <fullName evidence="15">Uncharacterized protein</fullName>
    </submittedName>
</protein>
<comment type="caution">
    <text evidence="15">The sequence shown here is derived from an EMBL/GenBank/DDBJ whole genome shotgun (WGS) entry which is preliminary data.</text>
</comment>
<keyword evidence="3 13" id="KW-0813">Transport</keyword>
<comment type="similarity">
    <text evidence="2 13">Belongs to the amiloride-sensitive sodium channel (TC 1.A.6) family.</text>
</comment>